<protein>
    <submittedName>
        <fullName evidence="1">Uncharacterized protein</fullName>
    </submittedName>
</protein>
<proteinExistence type="predicted"/>
<evidence type="ECO:0000313" key="1">
    <source>
        <dbReference type="EMBL" id="KAJ4437914.1"/>
    </source>
</evidence>
<comment type="caution">
    <text evidence="1">The sequence shown here is derived from an EMBL/GenBank/DDBJ whole genome shotgun (WGS) entry which is preliminary data.</text>
</comment>
<evidence type="ECO:0000313" key="2">
    <source>
        <dbReference type="Proteomes" id="UP001148838"/>
    </source>
</evidence>
<gene>
    <name evidence="1" type="ORF">ANN_13853</name>
</gene>
<accession>A0ABQ8SVP4</accession>
<dbReference type="EMBL" id="JAJSOF020000019">
    <property type="protein sequence ID" value="KAJ4437914.1"/>
    <property type="molecule type" value="Genomic_DNA"/>
</dbReference>
<name>A0ABQ8SVP4_PERAM</name>
<sequence>MRLLRPLAGYTLYDHKRNADIRAELIITAITDTIESYRNNWGLTFWCAVLSQGPTRVCPYGFYKCSEAFKSARARWSWNNLESVKSARARWTWNNLEPVTVRPCETMICDNGSNFGSDSFTLLLVITFQRILNLTGPMDNNDVTLQQNRNKTAGRIDGCYGNCISCCLCYASKILRNFRTSISFKEKRA</sequence>
<dbReference type="Proteomes" id="UP001148838">
    <property type="component" value="Unassembled WGS sequence"/>
</dbReference>
<organism evidence="1 2">
    <name type="scientific">Periplaneta americana</name>
    <name type="common">American cockroach</name>
    <name type="synonym">Blatta americana</name>
    <dbReference type="NCBI Taxonomy" id="6978"/>
    <lineage>
        <taxon>Eukaryota</taxon>
        <taxon>Metazoa</taxon>
        <taxon>Ecdysozoa</taxon>
        <taxon>Arthropoda</taxon>
        <taxon>Hexapoda</taxon>
        <taxon>Insecta</taxon>
        <taxon>Pterygota</taxon>
        <taxon>Neoptera</taxon>
        <taxon>Polyneoptera</taxon>
        <taxon>Dictyoptera</taxon>
        <taxon>Blattodea</taxon>
        <taxon>Blattoidea</taxon>
        <taxon>Blattidae</taxon>
        <taxon>Blattinae</taxon>
        <taxon>Periplaneta</taxon>
    </lineage>
</organism>
<keyword evidence="2" id="KW-1185">Reference proteome</keyword>
<reference evidence="1 2" key="1">
    <citation type="journal article" date="2022" name="Allergy">
        <title>Genome assembly and annotation of Periplaneta americana reveal a comprehensive cockroach allergen profile.</title>
        <authorList>
            <person name="Wang L."/>
            <person name="Xiong Q."/>
            <person name="Saelim N."/>
            <person name="Wang L."/>
            <person name="Nong W."/>
            <person name="Wan A.T."/>
            <person name="Shi M."/>
            <person name="Liu X."/>
            <person name="Cao Q."/>
            <person name="Hui J.H.L."/>
            <person name="Sookrung N."/>
            <person name="Leung T.F."/>
            <person name="Tungtrongchitr A."/>
            <person name="Tsui S.K.W."/>
        </authorList>
    </citation>
    <scope>NUCLEOTIDE SEQUENCE [LARGE SCALE GENOMIC DNA]</scope>
    <source>
        <strain evidence="1">PWHHKU_190912</strain>
    </source>
</reference>